<dbReference type="EMBL" id="CP126663">
    <property type="protein sequence ID" value="WKA06728.1"/>
    <property type="molecule type" value="Genomic_DNA"/>
</dbReference>
<proteinExistence type="predicted"/>
<dbReference type="Proteomes" id="UP001227230">
    <property type="component" value="Chromosome 16"/>
</dbReference>
<organism evidence="1 2">
    <name type="scientific">Vitis vinifera</name>
    <name type="common">Grape</name>
    <dbReference type="NCBI Taxonomy" id="29760"/>
    <lineage>
        <taxon>Eukaryota</taxon>
        <taxon>Viridiplantae</taxon>
        <taxon>Streptophyta</taxon>
        <taxon>Embryophyta</taxon>
        <taxon>Tracheophyta</taxon>
        <taxon>Spermatophyta</taxon>
        <taxon>Magnoliopsida</taxon>
        <taxon>eudicotyledons</taxon>
        <taxon>Gunneridae</taxon>
        <taxon>Pentapetalae</taxon>
        <taxon>rosids</taxon>
        <taxon>Vitales</taxon>
        <taxon>Vitaceae</taxon>
        <taxon>Viteae</taxon>
        <taxon>Vitis</taxon>
    </lineage>
</organism>
<protein>
    <recommendedName>
        <fullName evidence="3">Retrovirus-related Pol polyprotein from transposon TNT 1-94</fullName>
    </recommendedName>
</protein>
<accession>A0ABY9DG74</accession>
<reference evidence="1 2" key="1">
    <citation type="journal article" date="2023" name="Hortic Res">
        <title>The complete reference genome for grapevine (Vitis vinifera L.) genetics and breeding.</title>
        <authorList>
            <person name="Shi X."/>
            <person name="Cao S."/>
            <person name="Wang X."/>
            <person name="Huang S."/>
            <person name="Wang Y."/>
            <person name="Liu Z."/>
            <person name="Liu W."/>
            <person name="Leng X."/>
            <person name="Peng Y."/>
            <person name="Wang N."/>
            <person name="Wang Y."/>
            <person name="Ma Z."/>
            <person name="Xu X."/>
            <person name="Zhang F."/>
            <person name="Xue H."/>
            <person name="Zhong H."/>
            <person name="Wang Y."/>
            <person name="Zhang K."/>
            <person name="Velt A."/>
            <person name="Avia K."/>
            <person name="Holtgrawe D."/>
            <person name="Grimplet J."/>
            <person name="Matus J.T."/>
            <person name="Ware D."/>
            <person name="Wu X."/>
            <person name="Wang H."/>
            <person name="Liu C."/>
            <person name="Fang Y."/>
            <person name="Rustenholz C."/>
            <person name="Cheng Z."/>
            <person name="Xiao H."/>
            <person name="Zhou Y."/>
        </authorList>
    </citation>
    <scope>NUCLEOTIDE SEQUENCE [LARGE SCALE GENOMIC DNA]</scope>
    <source>
        <strain evidence="2">cv. Pinot noir / PN40024</strain>
        <tissue evidence="1">Leaf</tissue>
    </source>
</reference>
<evidence type="ECO:0000313" key="1">
    <source>
        <dbReference type="EMBL" id="WKA06728.1"/>
    </source>
</evidence>
<dbReference type="SUPFAM" id="SSF56672">
    <property type="entry name" value="DNA/RNA polymerases"/>
    <property type="match status" value="1"/>
</dbReference>
<dbReference type="CDD" id="cd09272">
    <property type="entry name" value="RNase_HI_RT_Ty1"/>
    <property type="match status" value="1"/>
</dbReference>
<gene>
    <name evidence="1" type="ORF">VitviT2T_024616</name>
</gene>
<dbReference type="PANTHER" id="PTHR11439:SF517">
    <property type="entry name" value="CYSTEINE-RICH RLK (RECEPTOR-LIKE PROTEIN KINASE) 8"/>
    <property type="match status" value="1"/>
</dbReference>
<evidence type="ECO:0008006" key="3">
    <source>
        <dbReference type="Google" id="ProtNLM"/>
    </source>
</evidence>
<name>A0ABY9DG74_VITVI</name>
<keyword evidence="2" id="KW-1185">Reference proteome</keyword>
<dbReference type="InterPro" id="IPR043502">
    <property type="entry name" value="DNA/RNA_pol_sf"/>
</dbReference>
<evidence type="ECO:0000313" key="2">
    <source>
        <dbReference type="Proteomes" id="UP001227230"/>
    </source>
</evidence>
<dbReference type="PANTHER" id="PTHR11439">
    <property type="entry name" value="GAG-POL-RELATED RETROTRANSPOSON"/>
    <property type="match status" value="1"/>
</dbReference>
<sequence length="220" mass="24915">MVGSLMYLTVTRPDLMFVVSLISRYIGQPTKLHLQTAKRVLRYLRGTTNLRIFYKKGGNDKLVAFTDSDYPGDLEDRKSTSGYVFMLSSEAVSWYSRKQPIVSLSTTEAEFIAATSCACQAIWIRRILDKLSHTQSNCTTVFCDNSSTIKLSKNPVMDGRSKHIDVHFHFLHDLTKEGVVELVHCGTQDQIADVMTKPLKLDMFLTLRELMGVREVPDVN</sequence>